<evidence type="ECO:0000313" key="9">
    <source>
        <dbReference type="EMBL" id="MBB4007728.1"/>
    </source>
</evidence>
<organism evidence="10 11">
    <name type="scientific">Allorhizobium taibaishanense</name>
    <dbReference type="NCBI Taxonomy" id="887144"/>
    <lineage>
        <taxon>Bacteria</taxon>
        <taxon>Pseudomonadati</taxon>
        <taxon>Pseudomonadota</taxon>
        <taxon>Alphaproteobacteria</taxon>
        <taxon>Hyphomicrobiales</taxon>
        <taxon>Rhizobiaceae</taxon>
        <taxon>Rhizobium/Agrobacterium group</taxon>
        <taxon>Allorhizobium</taxon>
    </lineage>
</organism>
<dbReference type="Proteomes" id="UP000544107">
    <property type="component" value="Unassembled WGS sequence"/>
</dbReference>
<dbReference type="GO" id="GO:0005886">
    <property type="term" value="C:plasma membrane"/>
    <property type="evidence" value="ECO:0007669"/>
    <property type="project" value="UniProtKB-SubCell"/>
</dbReference>
<keyword evidence="11" id="KW-1185">Reference proteome</keyword>
<dbReference type="Proteomes" id="UP000185598">
    <property type="component" value="Unassembled WGS sequence"/>
</dbReference>
<dbReference type="STRING" id="887144.BJF91_07950"/>
<evidence type="ECO:0000313" key="11">
    <source>
        <dbReference type="Proteomes" id="UP000185598"/>
    </source>
</evidence>
<protein>
    <recommendedName>
        <fullName evidence="7">Protein MgtC</fullName>
    </recommendedName>
</protein>
<accession>A0A1Q9A0I0</accession>
<keyword evidence="3" id="KW-1003">Cell membrane</keyword>
<keyword evidence="7" id="KW-0997">Cell inner membrane</keyword>
<dbReference type="PRINTS" id="PR01837">
    <property type="entry name" value="MGTCSAPBPROT"/>
</dbReference>
<reference evidence="9 12" key="2">
    <citation type="submission" date="2020-08" db="EMBL/GenBank/DDBJ databases">
        <title>Genomic Encyclopedia of Type Strains, Phase IV (KMG-IV): sequencing the most valuable type-strain genomes for metagenomic binning, comparative biology and taxonomic classification.</title>
        <authorList>
            <person name="Goeker M."/>
        </authorList>
    </citation>
    <scope>NUCLEOTIDE SEQUENCE [LARGE SCALE GENOMIC DNA]</scope>
    <source>
        <strain evidence="9 12">DSM 100021</strain>
    </source>
</reference>
<evidence type="ECO:0000256" key="5">
    <source>
        <dbReference type="ARBA" id="ARBA00022989"/>
    </source>
</evidence>
<dbReference type="EMBL" id="MKIN01000024">
    <property type="protein sequence ID" value="OLP48081.1"/>
    <property type="molecule type" value="Genomic_DNA"/>
</dbReference>
<dbReference type="InterPro" id="IPR049177">
    <property type="entry name" value="MgtC_SapB_SrpB_YhiD_N"/>
</dbReference>
<gene>
    <name evidence="10" type="ORF">BJF91_07950</name>
    <name evidence="9" type="ORF">GGQ71_001991</name>
</gene>
<dbReference type="InterPro" id="IPR003416">
    <property type="entry name" value="MgtC/SapB/SrpB/YhiD_fam"/>
</dbReference>
<keyword evidence="5 7" id="KW-1133">Transmembrane helix</keyword>
<feature type="transmembrane region" description="Helical" evidence="7">
    <location>
        <begin position="28"/>
        <end position="48"/>
    </location>
</feature>
<evidence type="ECO:0000256" key="2">
    <source>
        <dbReference type="ARBA" id="ARBA00009298"/>
    </source>
</evidence>
<name>A0A1Q9A0I0_9HYPH</name>
<evidence type="ECO:0000313" key="10">
    <source>
        <dbReference type="EMBL" id="OLP48081.1"/>
    </source>
</evidence>
<reference evidence="10 11" key="1">
    <citation type="submission" date="2016-09" db="EMBL/GenBank/DDBJ databases">
        <title>Rhizobium oryziradicis sp. nov., isolated from the root of rice.</title>
        <authorList>
            <person name="Zhao J."/>
            <person name="Zhang X."/>
        </authorList>
    </citation>
    <scope>NUCLEOTIDE SEQUENCE [LARGE SCALE GENOMIC DNA]</scope>
    <source>
        <strain evidence="10 11">14971</strain>
    </source>
</reference>
<evidence type="ECO:0000259" key="8">
    <source>
        <dbReference type="Pfam" id="PF02308"/>
    </source>
</evidence>
<dbReference type="EMBL" id="JACIED010000002">
    <property type="protein sequence ID" value="MBB4007728.1"/>
    <property type="molecule type" value="Genomic_DNA"/>
</dbReference>
<evidence type="ECO:0000313" key="12">
    <source>
        <dbReference type="Proteomes" id="UP000544107"/>
    </source>
</evidence>
<evidence type="ECO:0000256" key="7">
    <source>
        <dbReference type="RuleBase" id="RU365041"/>
    </source>
</evidence>
<dbReference type="AlphaFoldDB" id="A0A1Q9A0I0"/>
<evidence type="ECO:0000256" key="4">
    <source>
        <dbReference type="ARBA" id="ARBA00022692"/>
    </source>
</evidence>
<evidence type="ECO:0000256" key="1">
    <source>
        <dbReference type="ARBA" id="ARBA00004651"/>
    </source>
</evidence>
<keyword evidence="6 7" id="KW-0472">Membrane</keyword>
<dbReference type="PANTHER" id="PTHR33778">
    <property type="entry name" value="PROTEIN MGTC"/>
    <property type="match status" value="1"/>
</dbReference>
<evidence type="ECO:0000256" key="6">
    <source>
        <dbReference type="ARBA" id="ARBA00023136"/>
    </source>
</evidence>
<feature type="transmembrane region" description="Helical" evidence="7">
    <location>
        <begin position="60"/>
        <end position="78"/>
    </location>
</feature>
<comment type="subcellular location">
    <subcellularLocation>
        <location evidence="7">Cell inner membrane</location>
        <topology evidence="7">Multi-pass membrane protein</topology>
    </subcellularLocation>
    <subcellularLocation>
        <location evidence="1">Cell membrane</location>
        <topology evidence="1">Multi-pass membrane protein</topology>
    </subcellularLocation>
</comment>
<keyword evidence="4 7" id="KW-0812">Transmembrane</keyword>
<feature type="domain" description="MgtC/SapB/SrpB/YhiD N-terminal" evidence="8">
    <location>
        <begin position="38"/>
        <end position="167"/>
    </location>
</feature>
<evidence type="ECO:0000256" key="3">
    <source>
        <dbReference type="ARBA" id="ARBA00022475"/>
    </source>
</evidence>
<comment type="similarity">
    <text evidence="2 7">Belongs to the MgtC/SapB family.</text>
</comment>
<comment type="caution">
    <text evidence="10">The sequence shown here is derived from an EMBL/GenBank/DDBJ whole genome shotgun (WGS) entry which is preliminary data.</text>
</comment>
<feature type="transmembrane region" description="Helical" evidence="7">
    <location>
        <begin position="129"/>
        <end position="162"/>
    </location>
</feature>
<dbReference type="PANTHER" id="PTHR33778:SF1">
    <property type="entry name" value="MAGNESIUM TRANSPORTER YHID-RELATED"/>
    <property type="match status" value="1"/>
</dbReference>
<feature type="transmembrane region" description="Helical" evidence="7">
    <location>
        <begin position="98"/>
        <end position="117"/>
    </location>
</feature>
<dbReference type="Pfam" id="PF02308">
    <property type="entry name" value="MgtC"/>
    <property type="match status" value="1"/>
</dbReference>
<proteinExistence type="inferred from homology"/>
<sequence length="181" mass="19328">MAPEPMPVRFISSCMDAVLNEFFPAHQIAYPVVAMRIVGALLLGALIGFEREAHEKAAGLRTHVLISLSACVFAIVALEAAHLPMLATSSARADPLRVVEAVTSGVAFLAAGMIVFSRGRVRGLTTGAGMWLAGAVGLAIGFGFWMIATMTAICCAVVLGLIRKLEDHDRRRETKRHDKDG</sequence>